<evidence type="ECO:0000313" key="2">
    <source>
        <dbReference type="EMBL" id="QAY65462.1"/>
    </source>
</evidence>
<dbReference type="KEGG" id="pprt:ET464_02790"/>
<dbReference type="AlphaFoldDB" id="A0A4P6ERE8"/>
<evidence type="ECO:0000256" key="1">
    <source>
        <dbReference type="SAM" id="Phobius"/>
    </source>
</evidence>
<feature type="transmembrane region" description="Helical" evidence="1">
    <location>
        <begin position="12"/>
        <end position="27"/>
    </location>
</feature>
<protein>
    <recommendedName>
        <fullName evidence="4">Holin</fullName>
    </recommendedName>
</protein>
<organism evidence="2 3">
    <name type="scientific">Paenibacillus protaetiae</name>
    <dbReference type="NCBI Taxonomy" id="2509456"/>
    <lineage>
        <taxon>Bacteria</taxon>
        <taxon>Bacillati</taxon>
        <taxon>Bacillota</taxon>
        <taxon>Bacilli</taxon>
        <taxon>Bacillales</taxon>
        <taxon>Paenibacillaceae</taxon>
        <taxon>Paenibacillus</taxon>
    </lineage>
</organism>
<reference evidence="2 3" key="1">
    <citation type="submission" date="2019-01" db="EMBL/GenBank/DDBJ databases">
        <title>Genome sequencing of strain FW100M-2.</title>
        <authorList>
            <person name="Heo J."/>
            <person name="Kim S.-J."/>
            <person name="Kim J.-S."/>
            <person name="Hong S.-B."/>
            <person name="Kwon S.-W."/>
        </authorList>
    </citation>
    <scope>NUCLEOTIDE SEQUENCE [LARGE SCALE GENOMIC DNA]</scope>
    <source>
        <strain evidence="2 3">FW100M-2</strain>
    </source>
</reference>
<dbReference type="InterPro" id="IPR032111">
    <property type="entry name" value="Clostridium_phage_holin"/>
</dbReference>
<dbReference type="Pfam" id="PF16079">
    <property type="entry name" value="Phage_holin_5_2"/>
    <property type="match status" value="1"/>
</dbReference>
<keyword evidence="1" id="KW-1133">Transmembrane helix</keyword>
<dbReference type="OrthoDB" id="2884029at2"/>
<dbReference type="Proteomes" id="UP000293568">
    <property type="component" value="Chromosome"/>
</dbReference>
<name>A0A4P6ERE8_9BACL</name>
<dbReference type="RefSeq" id="WP_129438055.1">
    <property type="nucleotide sequence ID" value="NZ_CP035492.1"/>
</dbReference>
<keyword evidence="1" id="KW-0472">Membrane</keyword>
<feature type="transmembrane region" description="Helical" evidence="1">
    <location>
        <begin position="39"/>
        <end position="58"/>
    </location>
</feature>
<dbReference type="EMBL" id="CP035492">
    <property type="protein sequence ID" value="QAY65462.1"/>
    <property type="molecule type" value="Genomic_DNA"/>
</dbReference>
<keyword evidence="3" id="KW-1185">Reference proteome</keyword>
<evidence type="ECO:0000313" key="3">
    <source>
        <dbReference type="Proteomes" id="UP000293568"/>
    </source>
</evidence>
<keyword evidence="1" id="KW-0812">Transmembrane</keyword>
<gene>
    <name evidence="2" type="ORF">ET464_02790</name>
</gene>
<sequence>MWDEVKDLIDPNLFIVVAACWAIGYILKQTPKIPDWTIVYLVTIAAILFTLCILGFHVQSVLQGILCGAFSVYGNQILKQTTEGITLNRNRGAK</sequence>
<evidence type="ECO:0008006" key="4">
    <source>
        <dbReference type="Google" id="ProtNLM"/>
    </source>
</evidence>
<accession>A0A4P6ERE8</accession>
<proteinExistence type="predicted"/>